<reference evidence="1" key="1">
    <citation type="submission" date="2021-01" db="EMBL/GenBank/DDBJ databases">
        <title>Deciphering the adaptive evolutionary patterns associated with biogeogrpahic diversity in the finger millet blast pathogen Magnaporthe oryzae in Eastern Africa.</title>
        <authorList>
            <person name="Onyema G."/>
            <person name="Shittu T.A."/>
            <person name="Dodsworth S."/>
            <person name="Devilliers S."/>
            <person name="Muthumeenakshi S."/>
            <person name="Sreenivasaprasad S."/>
        </authorList>
    </citation>
    <scope>NUCLEOTIDE SEQUENCE</scope>
    <source>
        <strain evidence="1">D15/s37</strain>
    </source>
</reference>
<comment type="caution">
    <text evidence="1">The sequence shown here is derived from an EMBL/GenBank/DDBJ whole genome shotgun (WGS) entry which is preliminary data.</text>
</comment>
<proteinExistence type="predicted"/>
<accession>A0ABQ8NE88</accession>
<dbReference type="EMBL" id="JABSND010000162">
    <property type="protein sequence ID" value="KAI6295516.1"/>
    <property type="molecule type" value="Genomic_DNA"/>
</dbReference>
<evidence type="ECO:0000313" key="1">
    <source>
        <dbReference type="EMBL" id="KAI6295516.1"/>
    </source>
</evidence>
<keyword evidence="2" id="KW-1185">Reference proteome</keyword>
<dbReference type="Proteomes" id="UP001059893">
    <property type="component" value="Unassembled WGS sequence"/>
</dbReference>
<name>A0ABQ8NE88_PYRGI</name>
<protein>
    <submittedName>
        <fullName evidence="1">Uncharacterized protein</fullName>
    </submittedName>
</protein>
<sequence>MAFGGTFTTQGKRRPGRERFFDMNHDFTHELVFNSLFMMAFRIHFNFAPNGFPFSRLQRSQITNDPLSGYFTGCLTSEGLSWPHYHHSANIEQARTSPWRRLTWE</sequence>
<gene>
    <name evidence="1" type="ORF">MCOR33_007611</name>
</gene>
<evidence type="ECO:0000313" key="2">
    <source>
        <dbReference type="Proteomes" id="UP001059893"/>
    </source>
</evidence>
<organism evidence="1 2">
    <name type="scientific">Pyricularia grisea</name>
    <name type="common">Crabgrass-specific blast fungus</name>
    <name type="synonym">Magnaporthe grisea</name>
    <dbReference type="NCBI Taxonomy" id="148305"/>
    <lineage>
        <taxon>Eukaryota</taxon>
        <taxon>Fungi</taxon>
        <taxon>Dikarya</taxon>
        <taxon>Ascomycota</taxon>
        <taxon>Pezizomycotina</taxon>
        <taxon>Sordariomycetes</taxon>
        <taxon>Sordariomycetidae</taxon>
        <taxon>Magnaporthales</taxon>
        <taxon>Pyriculariaceae</taxon>
        <taxon>Pyricularia</taxon>
    </lineage>
</organism>